<dbReference type="SMART" id="SM00345">
    <property type="entry name" value="HTH_GNTR"/>
    <property type="match status" value="1"/>
</dbReference>
<keyword evidence="3" id="KW-0804">Transcription</keyword>
<sequence>MNASSAQAGLLQQLEARPLARTGGTALHWQCGELLKTLIDELHYPPAVPLPPENDMARALGISRPTLRQAMARLASEGVIHSQRGVGAFALRPGLVRPMGLSSLYRDLQSAQRSPTTRVLVVEDTVATPRVAEELRIPVGTPLLHVERVRAADGVPVVLTRSLLALPDGVTLTPAQLESDGLYNLLHRVAGIELVGGSQSVSARIATAEESELLEIEPGSAVMVAHRVAFDAIGRGVEYVHIIYPQGTELISDLRGTSVRPAVDPRP</sequence>
<dbReference type="SMART" id="SM00866">
    <property type="entry name" value="UTRA"/>
    <property type="match status" value="1"/>
</dbReference>
<organism evidence="5 6">
    <name type="scientific">Phycicoccus duodecadis</name>
    <dbReference type="NCBI Taxonomy" id="173053"/>
    <lineage>
        <taxon>Bacteria</taxon>
        <taxon>Bacillati</taxon>
        <taxon>Actinomycetota</taxon>
        <taxon>Actinomycetes</taxon>
        <taxon>Micrococcales</taxon>
        <taxon>Intrasporangiaceae</taxon>
        <taxon>Phycicoccus</taxon>
    </lineage>
</organism>
<evidence type="ECO:0000256" key="2">
    <source>
        <dbReference type="ARBA" id="ARBA00023125"/>
    </source>
</evidence>
<dbReference type="PANTHER" id="PTHR44846:SF17">
    <property type="entry name" value="GNTR-FAMILY TRANSCRIPTIONAL REGULATOR"/>
    <property type="match status" value="1"/>
</dbReference>
<dbReference type="Pfam" id="PF00392">
    <property type="entry name" value="GntR"/>
    <property type="match status" value="1"/>
</dbReference>
<dbReference type="PRINTS" id="PR00035">
    <property type="entry name" value="HTHGNTR"/>
</dbReference>
<dbReference type="OrthoDB" id="7363114at2"/>
<evidence type="ECO:0000256" key="1">
    <source>
        <dbReference type="ARBA" id="ARBA00023015"/>
    </source>
</evidence>
<keyword evidence="1" id="KW-0805">Transcription regulation</keyword>
<dbReference type="SUPFAM" id="SSF46785">
    <property type="entry name" value="Winged helix' DNA-binding domain"/>
    <property type="match status" value="1"/>
</dbReference>
<dbReference type="Gene3D" id="1.10.10.10">
    <property type="entry name" value="Winged helix-like DNA-binding domain superfamily/Winged helix DNA-binding domain"/>
    <property type="match status" value="1"/>
</dbReference>
<dbReference type="CDD" id="cd07377">
    <property type="entry name" value="WHTH_GntR"/>
    <property type="match status" value="1"/>
</dbReference>
<dbReference type="SUPFAM" id="SSF64288">
    <property type="entry name" value="Chorismate lyase-like"/>
    <property type="match status" value="1"/>
</dbReference>
<dbReference type="InterPro" id="IPR028978">
    <property type="entry name" value="Chorismate_lyase_/UTRA_dom_sf"/>
</dbReference>
<gene>
    <name evidence="5" type="ORF">ATL31_0787</name>
</gene>
<keyword evidence="2 5" id="KW-0238">DNA-binding</keyword>
<dbReference type="InterPro" id="IPR036390">
    <property type="entry name" value="WH_DNA-bd_sf"/>
</dbReference>
<protein>
    <submittedName>
        <fullName evidence="5">DNA-binding GntR family transcriptional regulator</fullName>
    </submittedName>
</protein>
<dbReference type="Pfam" id="PF07702">
    <property type="entry name" value="UTRA"/>
    <property type="match status" value="1"/>
</dbReference>
<name>A0A2N3YGK4_9MICO</name>
<dbReference type="Gene3D" id="3.40.1410.10">
    <property type="entry name" value="Chorismate lyase-like"/>
    <property type="match status" value="1"/>
</dbReference>
<comment type="caution">
    <text evidence="5">The sequence shown here is derived from an EMBL/GenBank/DDBJ whole genome shotgun (WGS) entry which is preliminary data.</text>
</comment>
<evidence type="ECO:0000313" key="5">
    <source>
        <dbReference type="EMBL" id="PKW25983.1"/>
    </source>
</evidence>
<proteinExistence type="predicted"/>
<dbReference type="GO" id="GO:0003700">
    <property type="term" value="F:DNA-binding transcription factor activity"/>
    <property type="evidence" value="ECO:0007669"/>
    <property type="project" value="InterPro"/>
</dbReference>
<dbReference type="GO" id="GO:0003677">
    <property type="term" value="F:DNA binding"/>
    <property type="evidence" value="ECO:0007669"/>
    <property type="project" value="UniProtKB-KW"/>
</dbReference>
<dbReference type="GO" id="GO:0045892">
    <property type="term" value="P:negative regulation of DNA-templated transcription"/>
    <property type="evidence" value="ECO:0007669"/>
    <property type="project" value="TreeGrafter"/>
</dbReference>
<feature type="domain" description="HTH gntR-type" evidence="4">
    <location>
        <begin position="25"/>
        <end position="93"/>
    </location>
</feature>
<dbReference type="InterPro" id="IPR000524">
    <property type="entry name" value="Tscrpt_reg_HTH_GntR"/>
</dbReference>
<evidence type="ECO:0000256" key="3">
    <source>
        <dbReference type="ARBA" id="ARBA00023163"/>
    </source>
</evidence>
<dbReference type="RefSeq" id="WP_101394622.1">
    <property type="nucleotide sequence ID" value="NZ_PJNE01000001.1"/>
</dbReference>
<dbReference type="PANTHER" id="PTHR44846">
    <property type="entry name" value="MANNOSYL-D-GLYCERATE TRANSPORT/METABOLISM SYSTEM REPRESSOR MNGR-RELATED"/>
    <property type="match status" value="1"/>
</dbReference>
<dbReference type="InterPro" id="IPR036388">
    <property type="entry name" value="WH-like_DNA-bd_sf"/>
</dbReference>
<evidence type="ECO:0000313" key="6">
    <source>
        <dbReference type="Proteomes" id="UP000233781"/>
    </source>
</evidence>
<dbReference type="EMBL" id="PJNE01000001">
    <property type="protein sequence ID" value="PKW25983.1"/>
    <property type="molecule type" value="Genomic_DNA"/>
</dbReference>
<reference evidence="5 6" key="1">
    <citation type="submission" date="2017-12" db="EMBL/GenBank/DDBJ databases">
        <title>Sequencing the genomes of 1000 Actinobacteria strains.</title>
        <authorList>
            <person name="Klenk H.-P."/>
        </authorList>
    </citation>
    <scope>NUCLEOTIDE SEQUENCE [LARGE SCALE GENOMIC DNA]</scope>
    <source>
        <strain evidence="5 6">DSM 12806</strain>
    </source>
</reference>
<dbReference type="InterPro" id="IPR011663">
    <property type="entry name" value="UTRA"/>
</dbReference>
<dbReference type="Proteomes" id="UP000233781">
    <property type="component" value="Unassembled WGS sequence"/>
</dbReference>
<dbReference type="AlphaFoldDB" id="A0A2N3YGK4"/>
<keyword evidence="6" id="KW-1185">Reference proteome</keyword>
<dbReference type="InterPro" id="IPR050679">
    <property type="entry name" value="Bact_HTH_transcr_reg"/>
</dbReference>
<evidence type="ECO:0000259" key="4">
    <source>
        <dbReference type="PROSITE" id="PS50949"/>
    </source>
</evidence>
<dbReference type="PROSITE" id="PS50949">
    <property type="entry name" value="HTH_GNTR"/>
    <property type="match status" value="1"/>
</dbReference>
<accession>A0A2N3YGK4</accession>